<feature type="short sequence motif" description="GXSXG" evidence="2">
    <location>
        <begin position="56"/>
        <end position="60"/>
    </location>
</feature>
<dbReference type="InterPro" id="IPR033562">
    <property type="entry name" value="PLPL"/>
</dbReference>
<dbReference type="PANTHER" id="PTHR12406">
    <property type="entry name" value="CALCIUM-INDEPENDENT PHOSPHOLIPASE A2 IPLA2 -RELATED"/>
    <property type="match status" value="1"/>
</dbReference>
<evidence type="ECO:0000313" key="4">
    <source>
        <dbReference type="EMBL" id="KAL3759508.1"/>
    </source>
</evidence>
<evidence type="ECO:0000256" key="1">
    <source>
        <dbReference type="ARBA" id="ARBA00023098"/>
    </source>
</evidence>
<dbReference type="Proteomes" id="UP001530293">
    <property type="component" value="Unassembled WGS sequence"/>
</dbReference>
<keyword evidence="2" id="KW-0378">Hydrolase</keyword>
<feature type="active site" description="Proton acceptor" evidence="2">
    <location>
        <position position="176"/>
    </location>
</feature>
<dbReference type="Pfam" id="PF01734">
    <property type="entry name" value="Patatin"/>
    <property type="match status" value="1"/>
</dbReference>
<dbReference type="PANTHER" id="PTHR12406:SF7">
    <property type="entry name" value="PATATIN-LIKE PHOSPHOLIPASE DOMAIN-CONTAINING PROTEIN 4"/>
    <property type="match status" value="1"/>
</dbReference>
<dbReference type="AlphaFoldDB" id="A0ABD3M6Y6"/>
<protein>
    <recommendedName>
        <fullName evidence="3">PNPLA domain-containing protein</fullName>
    </recommendedName>
</protein>
<sequence length="346" mass="38478">MVAISTSYPVTSTPIAPPSSTGFSFSPGGLLFAYHLGVITSLQHHGRVTDPVHLAGASAGAIAVASHAAGTPPARALEAAFRVCEECETQFNGRAVGNLLPLLKVEMDRTLGPDAHTIINEREGVVALAHRELFPNNRPVLTTSFQTRDELIEAVCDSSMFPFFSTRYPARLRYRDGERIPRVIVDGFFSVPRERYGCPDFAQLNNRNHIEERFVNMGGVLVGDRQNGNEKSDSSECKEMPVIERTVTVACFPHEVVGLTASLKHDQISPEPDYDDPVGQMSNFFRLATQPSSRKEQEALFDRGCADAEKWCYEEDLRERELTAAWLKERRLENDIEEAIRRGDLL</sequence>
<dbReference type="GO" id="GO:0016787">
    <property type="term" value="F:hydrolase activity"/>
    <property type="evidence" value="ECO:0007669"/>
    <property type="project" value="UniProtKB-UniRule"/>
</dbReference>
<dbReference type="SUPFAM" id="SSF52151">
    <property type="entry name" value="FabD/lysophospholipase-like"/>
    <property type="match status" value="1"/>
</dbReference>
<keyword evidence="1 2" id="KW-0443">Lipid metabolism</keyword>
<dbReference type="EMBL" id="JALLBG020000200">
    <property type="protein sequence ID" value="KAL3759508.1"/>
    <property type="molecule type" value="Genomic_DNA"/>
</dbReference>
<keyword evidence="2" id="KW-0442">Lipid degradation</keyword>
<dbReference type="Gene3D" id="3.40.1090.10">
    <property type="entry name" value="Cytosolic phospholipase A2 catalytic domain"/>
    <property type="match status" value="1"/>
</dbReference>
<evidence type="ECO:0000259" key="3">
    <source>
        <dbReference type="PROSITE" id="PS51635"/>
    </source>
</evidence>
<keyword evidence="5" id="KW-1185">Reference proteome</keyword>
<dbReference type="InterPro" id="IPR002641">
    <property type="entry name" value="PNPLA_dom"/>
</dbReference>
<evidence type="ECO:0000256" key="2">
    <source>
        <dbReference type="PROSITE-ProRule" id="PRU01161"/>
    </source>
</evidence>
<reference evidence="4 5" key="1">
    <citation type="submission" date="2024-10" db="EMBL/GenBank/DDBJ databases">
        <title>Updated reference genomes for cyclostephanoid diatoms.</title>
        <authorList>
            <person name="Roberts W.R."/>
            <person name="Alverson A.J."/>
        </authorList>
    </citation>
    <scope>NUCLEOTIDE SEQUENCE [LARGE SCALE GENOMIC DNA]</scope>
    <source>
        <strain evidence="4 5">AJA232-27</strain>
    </source>
</reference>
<proteinExistence type="predicted"/>
<dbReference type="PROSITE" id="PS51635">
    <property type="entry name" value="PNPLA"/>
    <property type="match status" value="1"/>
</dbReference>
<comment type="caution">
    <text evidence="4">The sequence shown here is derived from an EMBL/GenBank/DDBJ whole genome shotgun (WGS) entry which is preliminary data.</text>
</comment>
<feature type="domain" description="PNPLA" evidence="3">
    <location>
        <begin position="23"/>
        <end position="189"/>
    </location>
</feature>
<dbReference type="InterPro" id="IPR016035">
    <property type="entry name" value="Acyl_Trfase/lysoPLipase"/>
</dbReference>
<evidence type="ECO:0000313" key="5">
    <source>
        <dbReference type="Proteomes" id="UP001530293"/>
    </source>
</evidence>
<accession>A0ABD3M6Y6</accession>
<gene>
    <name evidence="4" type="ORF">ACHAWU_000807</name>
</gene>
<dbReference type="GO" id="GO:0016042">
    <property type="term" value="P:lipid catabolic process"/>
    <property type="evidence" value="ECO:0007669"/>
    <property type="project" value="UniProtKB-UniRule"/>
</dbReference>
<organism evidence="4 5">
    <name type="scientific">Discostella pseudostelligera</name>
    <dbReference type="NCBI Taxonomy" id="259834"/>
    <lineage>
        <taxon>Eukaryota</taxon>
        <taxon>Sar</taxon>
        <taxon>Stramenopiles</taxon>
        <taxon>Ochrophyta</taxon>
        <taxon>Bacillariophyta</taxon>
        <taxon>Coscinodiscophyceae</taxon>
        <taxon>Thalassiosirophycidae</taxon>
        <taxon>Stephanodiscales</taxon>
        <taxon>Stephanodiscaceae</taxon>
        <taxon>Discostella</taxon>
    </lineage>
</organism>
<name>A0ABD3M6Y6_9STRA</name>
<comment type="caution">
    <text evidence="2">Lacks conserved residue(s) required for the propagation of feature annotation.</text>
</comment>
<feature type="active site" description="Nucleophile" evidence="2">
    <location>
        <position position="58"/>
    </location>
</feature>